<protein>
    <recommendedName>
        <fullName evidence="4">CSC1/OSCA1-like cytosolic domain-containing protein</fullName>
    </recommendedName>
</protein>
<feature type="coiled-coil region" evidence="1">
    <location>
        <begin position="38"/>
        <end position="72"/>
    </location>
</feature>
<feature type="transmembrane region" description="Helical" evidence="3">
    <location>
        <begin position="443"/>
        <end position="464"/>
    </location>
</feature>
<evidence type="ECO:0000259" key="4">
    <source>
        <dbReference type="Pfam" id="PF14703"/>
    </source>
</evidence>
<dbReference type="OrthoDB" id="197892at2759"/>
<dbReference type="PANTHER" id="PTHR13018:SF83">
    <property type="entry name" value="RRM DOMAIN-CONTAINING PROTEIN"/>
    <property type="match status" value="1"/>
</dbReference>
<evidence type="ECO:0000313" key="6">
    <source>
        <dbReference type="Proteomes" id="UP000008983"/>
    </source>
</evidence>
<dbReference type="GO" id="GO:0005886">
    <property type="term" value="C:plasma membrane"/>
    <property type="evidence" value="ECO:0007669"/>
    <property type="project" value="TreeGrafter"/>
</dbReference>
<dbReference type="GO" id="GO:0005227">
    <property type="term" value="F:calcium-activated cation channel activity"/>
    <property type="evidence" value="ECO:0007669"/>
    <property type="project" value="InterPro"/>
</dbReference>
<keyword evidence="3" id="KW-0472">Membrane</keyword>
<dbReference type="eggNOG" id="ENOG502SEJF">
    <property type="taxonomic scope" value="Eukaryota"/>
</dbReference>
<dbReference type="OMA" id="DIMWENL"/>
<feature type="region of interest" description="Disordered" evidence="2">
    <location>
        <begin position="74"/>
        <end position="118"/>
    </location>
</feature>
<dbReference type="Proteomes" id="UP000008983">
    <property type="component" value="Unassembled WGS sequence"/>
</dbReference>
<name>G0QX48_ICHMU</name>
<feature type="transmembrane region" description="Helical" evidence="3">
    <location>
        <begin position="484"/>
        <end position="508"/>
    </location>
</feature>
<feature type="transmembrane region" description="Helical" evidence="3">
    <location>
        <begin position="213"/>
        <end position="232"/>
    </location>
</feature>
<dbReference type="GeneID" id="14906321"/>
<dbReference type="AlphaFoldDB" id="G0QX48"/>
<feature type="transmembrane region" description="Helical" evidence="3">
    <location>
        <begin position="529"/>
        <end position="549"/>
    </location>
</feature>
<keyword evidence="1" id="KW-0175">Coiled coil</keyword>
<proteinExistence type="predicted"/>
<evidence type="ECO:0000256" key="1">
    <source>
        <dbReference type="SAM" id="Coils"/>
    </source>
</evidence>
<sequence>MASKKINISGADKKQPNINKNSVVLIKKKNIGALVIQKQNQNDEILKIEDLIQEIEQKNLNDEQNNQKQKNLITNATSSSKNQKRPITNNSPKKDSETESTYDPDQIPADFKQAKQHSQKSRKYKTQFMVRFNLIIILGSGFPLFFTYIKFCLMFLIILFGVSGIFNTVTNGTIGQYCEQQKLKVDQDQCDSNNWITKYSLGNKRNENQLMDIQSALNLFSIFIIIILLQYFRYVQRKTDVECDVADISVNDYTIMINNIPKKIENALNDDYDDDLKDFLEKNAFPGGKKLNIVKVNLCYDLDELKTLHKYKRQKILKKQKLLSYFYNKGQYPQGMSLEKVNQEVYIADKNKETLEAKFADGKGKQFMEKYFSGWAFVSLQTEQEKEEIIDLYDCSFIQMKIKGVKPLVYHGNQLVIKQAPQPTDIFWENLKLSDKQRSQRNLLGTLFSLLVLGACFGLLYGLITAQKSLNTSSNNDNQTIVQIVGIAISVVISIFNEVLKIILVEVAKKEGHITITKFNISQAKKISIAQFCNTSLITFLVEIVITNNNKSKFLKIFGNGGLAQNQNYVFISNMVISFVTQALDVGYYVKKLKRKLQEKRVQNLFQLNHNQMSLKNINYFFKYLNFKMLKDYMRIRYILQKLDIVHQQIRCI</sequence>
<dbReference type="InterPro" id="IPR027815">
    <property type="entry name" value="CSC1/OSCA1-like_cyt"/>
</dbReference>
<feature type="transmembrane region" description="Helical" evidence="3">
    <location>
        <begin position="132"/>
        <end position="160"/>
    </location>
</feature>
<feature type="transmembrane region" description="Helical" evidence="3">
    <location>
        <begin position="569"/>
        <end position="590"/>
    </location>
</feature>
<keyword evidence="6" id="KW-1185">Reference proteome</keyword>
<organism evidence="5 6">
    <name type="scientific">Ichthyophthirius multifiliis</name>
    <name type="common">White spot disease agent</name>
    <name type="synonym">Ich</name>
    <dbReference type="NCBI Taxonomy" id="5932"/>
    <lineage>
        <taxon>Eukaryota</taxon>
        <taxon>Sar</taxon>
        <taxon>Alveolata</taxon>
        <taxon>Ciliophora</taxon>
        <taxon>Intramacronucleata</taxon>
        <taxon>Oligohymenophorea</taxon>
        <taxon>Hymenostomatida</taxon>
        <taxon>Ophryoglenina</taxon>
        <taxon>Ichthyophthirius</taxon>
    </lineage>
</organism>
<evidence type="ECO:0000313" key="5">
    <source>
        <dbReference type="EMBL" id="EGR30205.1"/>
    </source>
</evidence>
<dbReference type="Pfam" id="PF14703">
    <property type="entry name" value="PHM7_cyt"/>
    <property type="match status" value="1"/>
</dbReference>
<keyword evidence="3" id="KW-0812">Transmembrane</keyword>
<accession>G0QX48</accession>
<dbReference type="InParanoid" id="G0QX48"/>
<dbReference type="PANTHER" id="PTHR13018">
    <property type="entry name" value="PROBABLE MEMBRANE PROTEIN DUF221-RELATED"/>
    <property type="match status" value="1"/>
</dbReference>
<dbReference type="InterPro" id="IPR045122">
    <property type="entry name" value="Csc1-like"/>
</dbReference>
<evidence type="ECO:0000256" key="2">
    <source>
        <dbReference type="SAM" id="MobiDB-lite"/>
    </source>
</evidence>
<feature type="compositionally biased region" description="Polar residues" evidence="2">
    <location>
        <begin position="74"/>
        <end position="91"/>
    </location>
</feature>
<evidence type="ECO:0000256" key="3">
    <source>
        <dbReference type="SAM" id="Phobius"/>
    </source>
</evidence>
<keyword evidence="3" id="KW-1133">Transmembrane helix</keyword>
<gene>
    <name evidence="5" type="ORF">IMG5_137940</name>
</gene>
<dbReference type="RefSeq" id="XP_004031801.1">
    <property type="nucleotide sequence ID" value="XM_004031753.1"/>
</dbReference>
<dbReference type="EMBL" id="GL984032">
    <property type="protein sequence ID" value="EGR30205.1"/>
    <property type="molecule type" value="Genomic_DNA"/>
</dbReference>
<feature type="domain" description="CSC1/OSCA1-like cytosolic" evidence="4">
    <location>
        <begin position="252"/>
        <end position="430"/>
    </location>
</feature>
<reference evidence="5 6" key="1">
    <citation type="submission" date="2011-07" db="EMBL/GenBank/DDBJ databases">
        <authorList>
            <person name="Coyne R."/>
            <person name="Brami D."/>
            <person name="Johnson J."/>
            <person name="Hostetler J."/>
            <person name="Hannick L."/>
            <person name="Clark T."/>
            <person name="Cassidy-Hanley D."/>
            <person name="Inman J."/>
        </authorList>
    </citation>
    <scope>NUCLEOTIDE SEQUENCE [LARGE SCALE GENOMIC DNA]</scope>
    <source>
        <strain evidence="5 6">G5</strain>
    </source>
</reference>